<dbReference type="InterPro" id="IPR053163">
    <property type="entry name" value="HTH-type_regulator_Rgg"/>
</dbReference>
<dbReference type="SMART" id="SM00530">
    <property type="entry name" value="HTH_XRE"/>
    <property type="match status" value="1"/>
</dbReference>
<evidence type="ECO:0000313" key="2">
    <source>
        <dbReference type="EMBL" id="TYC47115.1"/>
    </source>
</evidence>
<dbReference type="InterPro" id="IPR010982">
    <property type="entry name" value="Lambda_DNA-bd_dom_sf"/>
</dbReference>
<feature type="domain" description="HTH cro/C1-type" evidence="1">
    <location>
        <begin position="9"/>
        <end position="62"/>
    </location>
</feature>
<dbReference type="GO" id="GO:0003677">
    <property type="term" value="F:DNA binding"/>
    <property type="evidence" value="ECO:0007669"/>
    <property type="project" value="InterPro"/>
</dbReference>
<evidence type="ECO:0000259" key="1">
    <source>
        <dbReference type="PROSITE" id="PS50943"/>
    </source>
</evidence>
<dbReference type="CDD" id="cd00093">
    <property type="entry name" value="HTH_XRE"/>
    <property type="match status" value="1"/>
</dbReference>
<accession>A0A6P2CM74</accession>
<keyword evidence="3" id="KW-1185">Reference proteome</keyword>
<comment type="caution">
    <text evidence="2">The sequence shown here is derived from an EMBL/GenBank/DDBJ whole genome shotgun (WGS) entry which is preliminary data.</text>
</comment>
<organism evidence="2 3">
    <name type="scientific">Leuconostoc litchii</name>
    <dbReference type="NCBI Taxonomy" id="1981069"/>
    <lineage>
        <taxon>Bacteria</taxon>
        <taxon>Bacillati</taxon>
        <taxon>Bacillota</taxon>
        <taxon>Bacilli</taxon>
        <taxon>Lactobacillales</taxon>
        <taxon>Lactobacillaceae</taxon>
        <taxon>Leuconostoc</taxon>
    </lineage>
</organism>
<dbReference type="SUPFAM" id="SSF47413">
    <property type="entry name" value="lambda repressor-like DNA-binding domains"/>
    <property type="match status" value="1"/>
</dbReference>
<reference evidence="2 3" key="1">
    <citation type="submission" date="2019-01" db="EMBL/GenBank/DDBJ databases">
        <title>Leuconostoc litchii sp. nov., a novel lactic acid bacterium isolated from lychee.</title>
        <authorList>
            <person name="Wang L.-T."/>
        </authorList>
    </citation>
    <scope>NUCLEOTIDE SEQUENCE [LARGE SCALE GENOMIC DNA]</scope>
    <source>
        <strain evidence="2 3">MB7</strain>
    </source>
</reference>
<dbReference type="AlphaFoldDB" id="A0A6P2CM74"/>
<sequence>MRDTDSSIIKEQRKLRHISQVQLGNAIGSQAMVSRIENGQILPNAQTIFTLCRELELTFDEYFSNSFGTFENITAYKCKLDFLYKTENTAEIHMLYNQITNQSPLNLKTKHRLLMIKSTLYHNSFKIANSIDQHTLFSYFDEIVNWHTYDVYLFESIINMLPAKKIKSYFLDILEQYNVDKNTTIYPDIVNSIVIKYLETSIIQQQDNISSFLLQKIEDDNFCFDANQQLFKLFLTGIYLNDDKKINNAYNVAEWLNDAYSPKIFNRISAHFLKKNIKKSSLQR</sequence>
<dbReference type="Proteomes" id="UP000442244">
    <property type="component" value="Unassembled WGS sequence"/>
</dbReference>
<dbReference type="EMBL" id="SDGY01000001">
    <property type="protein sequence ID" value="TYC47115.1"/>
    <property type="molecule type" value="Genomic_DNA"/>
</dbReference>
<dbReference type="InterPro" id="IPR001387">
    <property type="entry name" value="Cro/C1-type_HTH"/>
</dbReference>
<dbReference type="PANTHER" id="PTHR37038">
    <property type="entry name" value="TRANSCRIPTIONAL REGULATOR-RELATED"/>
    <property type="match status" value="1"/>
</dbReference>
<protein>
    <submittedName>
        <fullName evidence="2">Helix-turn-helix domain-containing protein</fullName>
    </submittedName>
</protein>
<dbReference type="Gene3D" id="1.25.40.10">
    <property type="entry name" value="Tetratricopeptide repeat domain"/>
    <property type="match status" value="1"/>
</dbReference>
<dbReference type="Pfam" id="PF01381">
    <property type="entry name" value="HTH_3"/>
    <property type="match status" value="1"/>
</dbReference>
<dbReference type="InterPro" id="IPR011990">
    <property type="entry name" value="TPR-like_helical_dom_sf"/>
</dbReference>
<dbReference type="PROSITE" id="PS50943">
    <property type="entry name" value="HTH_CROC1"/>
    <property type="match status" value="1"/>
</dbReference>
<evidence type="ECO:0000313" key="3">
    <source>
        <dbReference type="Proteomes" id="UP000442244"/>
    </source>
</evidence>
<dbReference type="OrthoDB" id="1150409at2"/>
<gene>
    <name evidence="2" type="ORF">ESZ47_02995</name>
</gene>
<dbReference type="RefSeq" id="WP_148604606.1">
    <property type="nucleotide sequence ID" value="NZ_BSUV01000001.1"/>
</dbReference>
<name>A0A6P2CM74_9LACO</name>
<proteinExistence type="predicted"/>